<dbReference type="InterPro" id="IPR005151">
    <property type="entry name" value="Tail-specific_protease"/>
</dbReference>
<dbReference type="Gene3D" id="3.90.226.10">
    <property type="entry name" value="2-enoyl-CoA Hydratase, Chain A, domain 1"/>
    <property type="match status" value="1"/>
</dbReference>
<dbReference type="EMBL" id="QXED01000005">
    <property type="protein sequence ID" value="RIV21611.1"/>
    <property type="molecule type" value="Genomic_DNA"/>
</dbReference>
<sequence>MSFSKLLIVFIFSIQFCCKELIAQQFSSSLSIKEKTITIDSICEKLQKNYVDSKMANEMSNILKTNLNNNNYVSIAEHSSFAQQLTKDLQAISKDKHLSVIYNPSVIAREKALTDNDRRKLETEENEELLKGLRRDNFGFREVKVLDGNIGYIDLREFADPKNSGRTLTAAMNFLGNTNAIILDLRKNDGGSPAMVQLIASYFFSTPTHLFDFYNRPKKESTQSWTLPYVSGMSKSSADLYILTSKKTFSAAESFTYCMKNLKRATIIGETTAGGAHLTGAVIATNNFFVRIPQGKPTSPITKTNWEGVGIIPDIQVDSEEALKIAHSKALEKLKK</sequence>
<evidence type="ECO:0000313" key="3">
    <source>
        <dbReference type="Proteomes" id="UP000283523"/>
    </source>
</evidence>
<organism evidence="2 3">
    <name type="scientific">Fibrisoma montanum</name>
    <dbReference type="NCBI Taxonomy" id="2305895"/>
    <lineage>
        <taxon>Bacteria</taxon>
        <taxon>Pseudomonadati</taxon>
        <taxon>Bacteroidota</taxon>
        <taxon>Cytophagia</taxon>
        <taxon>Cytophagales</taxon>
        <taxon>Spirosomataceae</taxon>
        <taxon>Fibrisoma</taxon>
    </lineage>
</organism>
<proteinExistence type="predicted"/>
<dbReference type="SUPFAM" id="SSF52096">
    <property type="entry name" value="ClpP/crotonase"/>
    <property type="match status" value="1"/>
</dbReference>
<dbReference type="GO" id="GO:0006508">
    <property type="term" value="P:proteolysis"/>
    <property type="evidence" value="ECO:0007669"/>
    <property type="project" value="InterPro"/>
</dbReference>
<gene>
    <name evidence="2" type="ORF">DYU11_19635</name>
</gene>
<dbReference type="OrthoDB" id="6397760at2"/>
<comment type="caution">
    <text evidence="2">The sequence shown here is derived from an EMBL/GenBank/DDBJ whole genome shotgun (WGS) entry which is preliminary data.</text>
</comment>
<keyword evidence="3" id="KW-1185">Reference proteome</keyword>
<dbReference type="AlphaFoldDB" id="A0A418M701"/>
<dbReference type="Pfam" id="PF03572">
    <property type="entry name" value="Peptidase_S41"/>
    <property type="match status" value="1"/>
</dbReference>
<dbReference type="Pfam" id="PF11918">
    <property type="entry name" value="Peptidase_S41_N"/>
    <property type="match status" value="1"/>
</dbReference>
<dbReference type="RefSeq" id="WP_119669402.1">
    <property type="nucleotide sequence ID" value="NZ_QXED01000005.1"/>
</dbReference>
<feature type="domain" description="Tail specific protease" evidence="1">
    <location>
        <begin position="126"/>
        <end position="318"/>
    </location>
</feature>
<dbReference type="Proteomes" id="UP000283523">
    <property type="component" value="Unassembled WGS sequence"/>
</dbReference>
<evidence type="ECO:0000259" key="1">
    <source>
        <dbReference type="SMART" id="SM00245"/>
    </source>
</evidence>
<reference evidence="2 3" key="1">
    <citation type="submission" date="2018-08" db="EMBL/GenBank/DDBJ databases">
        <title>Fibrisoma montanum sp. nov., isolated from Danxia mountain soil.</title>
        <authorList>
            <person name="Huang Y."/>
        </authorList>
    </citation>
    <scope>NUCLEOTIDE SEQUENCE [LARGE SCALE GENOMIC DNA]</scope>
    <source>
        <strain evidence="2 3">HYT19</strain>
    </source>
</reference>
<evidence type="ECO:0000313" key="2">
    <source>
        <dbReference type="EMBL" id="RIV21611.1"/>
    </source>
</evidence>
<dbReference type="PANTHER" id="PTHR11261">
    <property type="entry name" value="INTERPHOTORECEPTOR RETINOID-BINDING PROTEIN"/>
    <property type="match status" value="1"/>
</dbReference>
<name>A0A418M701_9BACT</name>
<dbReference type="PANTHER" id="PTHR11261:SF3">
    <property type="entry name" value="RETINOL-BINDING PROTEIN 3"/>
    <property type="match status" value="1"/>
</dbReference>
<dbReference type="InterPro" id="IPR029045">
    <property type="entry name" value="ClpP/crotonase-like_dom_sf"/>
</dbReference>
<dbReference type="SMART" id="SM00245">
    <property type="entry name" value="TSPc"/>
    <property type="match status" value="1"/>
</dbReference>
<dbReference type="GO" id="GO:0008236">
    <property type="term" value="F:serine-type peptidase activity"/>
    <property type="evidence" value="ECO:0007669"/>
    <property type="project" value="InterPro"/>
</dbReference>
<dbReference type="Gene3D" id="3.30.750.44">
    <property type="match status" value="1"/>
</dbReference>
<dbReference type="CDD" id="cd07563">
    <property type="entry name" value="Peptidase_S41_IRBP"/>
    <property type="match status" value="1"/>
</dbReference>
<accession>A0A418M701</accession>
<protein>
    <recommendedName>
        <fullName evidence="1">Tail specific protease domain-containing protein</fullName>
    </recommendedName>
</protein>